<reference evidence="2" key="2">
    <citation type="submission" date="2015-03" db="UniProtKB">
        <authorList>
            <consortium name="EnsemblPlants"/>
        </authorList>
    </citation>
    <scope>IDENTIFICATION</scope>
</reference>
<keyword evidence="3" id="KW-1185">Reference proteome</keyword>
<protein>
    <submittedName>
        <fullName evidence="2">Uncharacterized protein</fullName>
    </submittedName>
</protein>
<feature type="region of interest" description="Disordered" evidence="1">
    <location>
        <begin position="297"/>
        <end position="373"/>
    </location>
</feature>
<feature type="compositionally biased region" description="Basic and acidic residues" evidence="1">
    <location>
        <begin position="338"/>
        <end position="347"/>
    </location>
</feature>
<evidence type="ECO:0000256" key="1">
    <source>
        <dbReference type="SAM" id="MobiDB-lite"/>
    </source>
</evidence>
<dbReference type="EnsemblPlants" id="OBART04G25960.5">
    <property type="protein sequence ID" value="OBART04G25960.5"/>
    <property type="gene ID" value="OBART04G25960"/>
</dbReference>
<dbReference type="Proteomes" id="UP000026960">
    <property type="component" value="Chromosome 4"/>
</dbReference>
<sequence length="383" mass="43336">MGEPLRNGLIGPILLETFEYPSDSNVGTALDEVGNFNNDLENNIEERHARQKQEMFLWMNTVTVSFRSSSKGHDKLAVIKEETNIEDLIKDEKAEDVELNMIVDEVVLVGNGLAGALQFCMKCSMHQMVLILTSYVLFSYMVQTEAFVTKQASDANASGLSVVEKEHPRSLTPMLWAKKVAMIFPVPLRNYFTFGNVCLVQIYSNLPYSETCYSAFLCQVEHFSEHQTKRPCWEQCLRHLQRDRRTEPAVDLTVWSRFRALTDSNDRARYQRHMTCGENFSDQRYLPMHMLSHEIAEPEPMYRQGREEEEASKTWRRGATPNGRKGGKSSVGGSIRNSRSEARREEGGATWAPTTQLPRTAATGGNVPPCLFGWGLPGRAKLG</sequence>
<evidence type="ECO:0000313" key="2">
    <source>
        <dbReference type="EnsemblPlants" id="OBART04G25960.5"/>
    </source>
</evidence>
<dbReference type="PaxDb" id="65489-OBART04G25960.5"/>
<accession>A0A0D3G0F5</accession>
<dbReference type="Gramene" id="OBART04G25960.5">
    <property type="protein sequence ID" value="OBART04G25960.5"/>
    <property type="gene ID" value="OBART04G25960"/>
</dbReference>
<dbReference type="HOGENOM" id="CLU_061064_0_0_1"/>
<reference evidence="2" key="1">
    <citation type="journal article" date="2009" name="Rice">
        <title>De Novo Next Generation Sequencing of Plant Genomes.</title>
        <authorList>
            <person name="Rounsley S."/>
            <person name="Marri P.R."/>
            <person name="Yu Y."/>
            <person name="He R."/>
            <person name="Sisneros N."/>
            <person name="Goicoechea J.L."/>
            <person name="Lee S.J."/>
            <person name="Angelova A."/>
            <person name="Kudrna D."/>
            <person name="Luo M."/>
            <person name="Affourtit J."/>
            <person name="Desany B."/>
            <person name="Knight J."/>
            <person name="Niazi F."/>
            <person name="Egholm M."/>
            <person name="Wing R.A."/>
        </authorList>
    </citation>
    <scope>NUCLEOTIDE SEQUENCE [LARGE SCALE GENOMIC DNA]</scope>
    <source>
        <strain evidence="2">cv. IRGC 105608</strain>
    </source>
</reference>
<dbReference type="AlphaFoldDB" id="A0A0D3G0F5"/>
<name>A0A0D3G0F5_9ORYZ</name>
<evidence type="ECO:0000313" key="3">
    <source>
        <dbReference type="Proteomes" id="UP000026960"/>
    </source>
</evidence>
<organism evidence="2">
    <name type="scientific">Oryza barthii</name>
    <dbReference type="NCBI Taxonomy" id="65489"/>
    <lineage>
        <taxon>Eukaryota</taxon>
        <taxon>Viridiplantae</taxon>
        <taxon>Streptophyta</taxon>
        <taxon>Embryophyta</taxon>
        <taxon>Tracheophyta</taxon>
        <taxon>Spermatophyta</taxon>
        <taxon>Magnoliopsida</taxon>
        <taxon>Liliopsida</taxon>
        <taxon>Poales</taxon>
        <taxon>Poaceae</taxon>
        <taxon>BOP clade</taxon>
        <taxon>Oryzoideae</taxon>
        <taxon>Oryzeae</taxon>
        <taxon>Oryzinae</taxon>
        <taxon>Oryza</taxon>
    </lineage>
</organism>
<proteinExistence type="predicted"/>